<keyword evidence="3" id="KW-1185">Reference proteome</keyword>
<dbReference type="EMBL" id="JABEQN010000023">
    <property type="protein sequence ID" value="MBB2195143.1"/>
    <property type="molecule type" value="Genomic_DNA"/>
</dbReference>
<dbReference type="Proteomes" id="UP000561077">
    <property type="component" value="Unassembled WGS sequence"/>
</dbReference>
<dbReference type="Proteomes" id="UP000540490">
    <property type="component" value="Unassembled WGS sequence"/>
</dbReference>
<dbReference type="AlphaFoldDB" id="A0A7W4INU2"/>
<evidence type="ECO:0000313" key="4">
    <source>
        <dbReference type="Proteomes" id="UP000561077"/>
    </source>
</evidence>
<dbReference type="EMBL" id="JABEQO010000023">
    <property type="protein sequence ID" value="MBB2166007.1"/>
    <property type="molecule type" value="Genomic_DNA"/>
</dbReference>
<evidence type="ECO:0000313" key="3">
    <source>
        <dbReference type="Proteomes" id="UP000540490"/>
    </source>
</evidence>
<evidence type="ECO:0000313" key="2">
    <source>
        <dbReference type="EMBL" id="MBB2195143.1"/>
    </source>
</evidence>
<comment type="caution">
    <text evidence="1">The sequence shown here is derived from an EMBL/GenBank/DDBJ whole genome shotgun (WGS) entry which is preliminary data.</text>
</comment>
<protein>
    <submittedName>
        <fullName evidence="1">Uncharacterized protein</fullName>
    </submittedName>
</protein>
<sequence>MPDDMRYLRRPDGVQRFIEKDMIFLLPERLKDFRKDLYHVCRINSSDSALYGPLFQVRCVIADGAAVEGFDGPCDVFPFYEKVARNKRHYRDYYVLFLFRHQADYRKYRRLCREPERCRDI</sequence>
<proteinExistence type="predicted"/>
<organism evidence="1 4">
    <name type="scientific">Gluconacetobacter dulcium</name>
    <dbReference type="NCBI Taxonomy" id="2729096"/>
    <lineage>
        <taxon>Bacteria</taxon>
        <taxon>Pseudomonadati</taxon>
        <taxon>Pseudomonadota</taxon>
        <taxon>Alphaproteobacteria</taxon>
        <taxon>Acetobacterales</taxon>
        <taxon>Acetobacteraceae</taxon>
        <taxon>Gluconacetobacter</taxon>
    </lineage>
</organism>
<reference evidence="3 4" key="1">
    <citation type="submission" date="2020-04" db="EMBL/GenBank/DDBJ databases">
        <title>Description of novel Gluconacetobacter.</title>
        <authorList>
            <person name="Sombolestani A."/>
        </authorList>
    </citation>
    <scope>NUCLEOTIDE SEQUENCE [LARGE SCALE GENOMIC DNA]</scope>
    <source>
        <strain evidence="2 3">LMG 1728</strain>
        <strain evidence="1 4">LMG 1731</strain>
    </source>
</reference>
<name>A0A7W4INU2_9PROT</name>
<gene>
    <name evidence="2" type="ORF">HLH25_16200</name>
    <name evidence="1" type="ORF">HLH26_16020</name>
</gene>
<evidence type="ECO:0000313" key="1">
    <source>
        <dbReference type="EMBL" id="MBB2166007.1"/>
    </source>
</evidence>
<accession>A0A7W4INU2</accession>